<dbReference type="InterPro" id="IPR036188">
    <property type="entry name" value="FAD/NAD-bd_sf"/>
</dbReference>
<dbReference type="InterPro" id="IPR049516">
    <property type="entry name" value="FAD-depend_C"/>
</dbReference>
<comment type="caution">
    <text evidence="2">The sequence shown here is derived from an EMBL/GenBank/DDBJ whole genome shotgun (WGS) entry which is preliminary data.</text>
</comment>
<dbReference type="EMBL" id="QKMR01000005">
    <property type="protein sequence ID" value="PYG88761.1"/>
    <property type="molecule type" value="Genomic_DNA"/>
</dbReference>
<dbReference type="PANTHER" id="PTHR43106:SF1">
    <property type="entry name" value="DEHYDROGENASE-RELATED"/>
    <property type="match status" value="1"/>
</dbReference>
<dbReference type="RefSeq" id="WP_110461184.1">
    <property type="nucleotide sequence ID" value="NZ_QKMR01000005.1"/>
</dbReference>
<proteinExistence type="predicted"/>
<dbReference type="AlphaFoldDB" id="A0A318XMK6"/>
<protein>
    <recommendedName>
        <fullName evidence="1">FAD-dependent protein C-terminal domain-containing protein</fullName>
    </recommendedName>
</protein>
<feature type="domain" description="FAD-dependent protein C-terminal" evidence="1">
    <location>
        <begin position="254"/>
        <end position="411"/>
    </location>
</feature>
<evidence type="ECO:0000313" key="2">
    <source>
        <dbReference type="EMBL" id="PYG88761.1"/>
    </source>
</evidence>
<dbReference type="Pfam" id="PF21688">
    <property type="entry name" value="FAD-depend_C"/>
    <property type="match status" value="1"/>
</dbReference>
<dbReference type="InterPro" id="IPR028348">
    <property type="entry name" value="FAD-binding_protein"/>
</dbReference>
<dbReference type="Gene3D" id="3.50.50.60">
    <property type="entry name" value="FAD/NAD(P)-binding domain"/>
    <property type="match status" value="1"/>
</dbReference>
<dbReference type="OrthoDB" id="9762921at2"/>
<sequence length="473" mass="52529">MTISNYDAAIIGSGISGIFAGYELTKLNPQLKVLMLEQGNNIFSRNCPIVANKIKDCIRCKSCDIMRGFGGAGAFSDGKFNFTTEFGGWLNDYLDDSEVMRLINYVDSVNVEFGATKEKYSTYTDAAKIIEKKALENDLHLLQASVKHLGTENNLEILKSMYNYLAKLLEIKCNTQVLTINPSKEGYELSLYNGEIIKCKYLIVAPGRSGAEWFSTQCRQLKLDLINNQVDIGVRVELPAKVFEHITDVVYESKLIYRTKQYGDLVRTFCMNPYGHVVSENVDDIVTVNGHSYTDPQLRSENTNFALLVSNRFTQPFNEPYQYGKRIASLSNMLGGGVLVQRFGDLIKGARTNPHRLSQSFTHPTLNATPGDLSLVLTKRHLDNIIEMIYALDKIAPGTANYDTLLYGVEVKFYSSRLELTNELETRLPNMFAIGDGAGITRGLSQASASGVLAARTISDRIKSASAAETNSN</sequence>
<accession>A0A318XMK6</accession>
<evidence type="ECO:0000259" key="1">
    <source>
        <dbReference type="Pfam" id="PF21688"/>
    </source>
</evidence>
<organism evidence="2 3">
    <name type="scientific">Ruminiclostridium sufflavum DSM 19573</name>
    <dbReference type="NCBI Taxonomy" id="1121337"/>
    <lineage>
        <taxon>Bacteria</taxon>
        <taxon>Bacillati</taxon>
        <taxon>Bacillota</taxon>
        <taxon>Clostridia</taxon>
        <taxon>Eubacteriales</taxon>
        <taxon>Oscillospiraceae</taxon>
        <taxon>Ruminiclostridium</taxon>
    </lineage>
</organism>
<dbReference type="PANTHER" id="PTHR43106">
    <property type="entry name" value="DEHYDROGENASE-RELATED"/>
    <property type="match status" value="1"/>
</dbReference>
<reference evidence="2 3" key="1">
    <citation type="submission" date="2018-06" db="EMBL/GenBank/DDBJ databases">
        <title>Genomic Encyclopedia of Type Strains, Phase I: the one thousand microbial genomes (KMG-I) project.</title>
        <authorList>
            <person name="Kyrpides N."/>
        </authorList>
    </citation>
    <scope>NUCLEOTIDE SEQUENCE [LARGE SCALE GENOMIC DNA]</scope>
    <source>
        <strain evidence="2 3">DSM 19573</strain>
    </source>
</reference>
<dbReference type="SUPFAM" id="SSF51905">
    <property type="entry name" value="FAD/NAD(P)-binding domain"/>
    <property type="match status" value="1"/>
</dbReference>
<dbReference type="PIRSF" id="PIRSF038984">
    <property type="entry name" value="FAD_binding_protein"/>
    <property type="match status" value="1"/>
</dbReference>
<evidence type="ECO:0000313" key="3">
    <source>
        <dbReference type="Proteomes" id="UP000248132"/>
    </source>
</evidence>
<keyword evidence="3" id="KW-1185">Reference proteome</keyword>
<gene>
    <name evidence="2" type="ORF">LY28_01116</name>
</gene>
<name>A0A318XMK6_9FIRM</name>
<dbReference type="Proteomes" id="UP000248132">
    <property type="component" value="Unassembled WGS sequence"/>
</dbReference>